<sequence>MVREPMHGDTAGHMGESVSGSGDGGRVDGDAGSGGGAGVRLLRSIRVCADSVCGLQMGSESGAAAAAWPASEPALNALADTVGDGAASIGFANEGQFLLASEASLGNVNARLRPTDGWRMLALGEAHFSVAGPCARCEVAQALPPGGIWACTLQVGGVSESFPRLAMHPMHARRRLLGGCIVSLGHVCA</sequence>
<feature type="region of interest" description="Disordered" evidence="1">
    <location>
        <begin position="1"/>
        <end position="33"/>
    </location>
</feature>
<organism evidence="2 3">
    <name type="scientific">Elliptochloris bilobata</name>
    <dbReference type="NCBI Taxonomy" id="381761"/>
    <lineage>
        <taxon>Eukaryota</taxon>
        <taxon>Viridiplantae</taxon>
        <taxon>Chlorophyta</taxon>
        <taxon>core chlorophytes</taxon>
        <taxon>Trebouxiophyceae</taxon>
        <taxon>Trebouxiophyceae incertae sedis</taxon>
        <taxon>Elliptochloris clade</taxon>
        <taxon>Elliptochloris</taxon>
    </lineage>
</organism>
<dbReference type="EMBL" id="JALJOU010000017">
    <property type="protein sequence ID" value="KAK9839224.1"/>
    <property type="molecule type" value="Genomic_DNA"/>
</dbReference>
<proteinExistence type="predicted"/>
<accession>A0AAW1RZN5</accession>
<dbReference type="AlphaFoldDB" id="A0AAW1RZN5"/>
<evidence type="ECO:0000313" key="3">
    <source>
        <dbReference type="Proteomes" id="UP001445335"/>
    </source>
</evidence>
<evidence type="ECO:0000256" key="1">
    <source>
        <dbReference type="SAM" id="MobiDB-lite"/>
    </source>
</evidence>
<gene>
    <name evidence="2" type="ORF">WJX81_002281</name>
</gene>
<dbReference type="Proteomes" id="UP001445335">
    <property type="component" value="Unassembled WGS sequence"/>
</dbReference>
<evidence type="ECO:0000313" key="2">
    <source>
        <dbReference type="EMBL" id="KAK9839224.1"/>
    </source>
</evidence>
<protein>
    <submittedName>
        <fullName evidence="2">Uncharacterized protein</fullName>
    </submittedName>
</protein>
<name>A0AAW1RZN5_9CHLO</name>
<comment type="caution">
    <text evidence="2">The sequence shown here is derived from an EMBL/GenBank/DDBJ whole genome shotgun (WGS) entry which is preliminary data.</text>
</comment>
<keyword evidence="3" id="KW-1185">Reference proteome</keyword>
<reference evidence="2 3" key="1">
    <citation type="journal article" date="2024" name="Nat. Commun.">
        <title>Phylogenomics reveals the evolutionary origins of lichenization in chlorophyte algae.</title>
        <authorList>
            <person name="Puginier C."/>
            <person name="Libourel C."/>
            <person name="Otte J."/>
            <person name="Skaloud P."/>
            <person name="Haon M."/>
            <person name="Grisel S."/>
            <person name="Petersen M."/>
            <person name="Berrin J.G."/>
            <person name="Delaux P.M."/>
            <person name="Dal Grande F."/>
            <person name="Keller J."/>
        </authorList>
    </citation>
    <scope>NUCLEOTIDE SEQUENCE [LARGE SCALE GENOMIC DNA]</scope>
    <source>
        <strain evidence="2 3">SAG 245.80</strain>
    </source>
</reference>